<dbReference type="InterPro" id="IPR034660">
    <property type="entry name" value="DinB/YfiT-like"/>
</dbReference>
<organism evidence="2 3">
    <name type="scientific">Sphaerobacter thermophilus (strain ATCC 49802 / DSM 20745 / KCCM 41009 / NCIMB 13125 / S 6022)</name>
    <dbReference type="NCBI Taxonomy" id="479434"/>
    <lineage>
        <taxon>Bacteria</taxon>
        <taxon>Pseudomonadati</taxon>
        <taxon>Thermomicrobiota</taxon>
        <taxon>Thermomicrobia</taxon>
        <taxon>Sphaerobacterales</taxon>
        <taxon>Sphaerobacterineae</taxon>
        <taxon>Sphaerobacteraceae</taxon>
        <taxon>Sphaerobacter</taxon>
    </lineage>
</organism>
<reference evidence="2 3" key="2">
    <citation type="journal article" date="2010" name="Stand. Genomic Sci.">
        <title>Complete genome sequence of Desulfohalobium retbaense type strain (HR(100)).</title>
        <authorList>
            <person name="Spring S."/>
            <person name="Nolan M."/>
            <person name="Lapidus A."/>
            <person name="Glavina Del Rio T."/>
            <person name="Copeland A."/>
            <person name="Tice H."/>
            <person name="Cheng J.F."/>
            <person name="Lucas S."/>
            <person name="Land M."/>
            <person name="Chen F."/>
            <person name="Bruce D."/>
            <person name="Goodwin L."/>
            <person name="Pitluck S."/>
            <person name="Ivanova N."/>
            <person name="Mavromatis K."/>
            <person name="Mikhailova N."/>
            <person name="Pati A."/>
            <person name="Chen A."/>
            <person name="Palaniappan K."/>
            <person name="Hauser L."/>
            <person name="Chang Y.J."/>
            <person name="Jeffries C.D."/>
            <person name="Munk C."/>
            <person name="Kiss H."/>
            <person name="Chain P."/>
            <person name="Han C."/>
            <person name="Brettin T."/>
            <person name="Detter J.C."/>
            <person name="Schuler E."/>
            <person name="Goker M."/>
            <person name="Rohde M."/>
            <person name="Bristow J."/>
            <person name="Eisen J.A."/>
            <person name="Markowitz V."/>
            <person name="Hugenholtz P."/>
            <person name="Kyrpides N.C."/>
            <person name="Klenk H.P."/>
        </authorList>
    </citation>
    <scope>NUCLEOTIDE SEQUENCE [LARGE SCALE GENOMIC DNA]</scope>
    <source>
        <strain evidence="3">ATCC 49802 / DSM 20745 / S 6022</strain>
    </source>
</reference>
<keyword evidence="3" id="KW-1185">Reference proteome</keyword>
<evidence type="ECO:0000313" key="2">
    <source>
        <dbReference type="EMBL" id="ACZ39859.1"/>
    </source>
</evidence>
<dbReference type="Pfam" id="PF12867">
    <property type="entry name" value="DinB_2"/>
    <property type="match status" value="1"/>
</dbReference>
<feature type="domain" description="DinB-like" evidence="1">
    <location>
        <begin position="18"/>
        <end position="156"/>
    </location>
</feature>
<reference evidence="3" key="1">
    <citation type="submission" date="2009-11" db="EMBL/GenBank/DDBJ databases">
        <title>The complete chromosome 1 of Sphaerobacter thermophilus DSM 20745.</title>
        <authorList>
            <person name="Lucas S."/>
            <person name="Copeland A."/>
            <person name="Lapidus A."/>
            <person name="Glavina del Rio T."/>
            <person name="Dalin E."/>
            <person name="Tice H."/>
            <person name="Bruce D."/>
            <person name="Goodwin L."/>
            <person name="Pitluck S."/>
            <person name="Kyrpides N."/>
            <person name="Mavromatis K."/>
            <person name="Ivanova N."/>
            <person name="Mikhailova N."/>
            <person name="LaButti K.M."/>
            <person name="Clum A."/>
            <person name="Sun H.I."/>
            <person name="Brettin T."/>
            <person name="Detter J.C."/>
            <person name="Han C."/>
            <person name="Larimer F."/>
            <person name="Land M."/>
            <person name="Hauser L."/>
            <person name="Markowitz V."/>
            <person name="Cheng J.F."/>
            <person name="Hugenholtz P."/>
            <person name="Woyke T."/>
            <person name="Wu D."/>
            <person name="Steenblock K."/>
            <person name="Schneider S."/>
            <person name="Pukall R."/>
            <person name="Goeker M."/>
            <person name="Klenk H.P."/>
            <person name="Eisen J.A."/>
        </authorList>
    </citation>
    <scope>NUCLEOTIDE SEQUENCE [LARGE SCALE GENOMIC DNA]</scope>
    <source>
        <strain evidence="3">ATCC 49802 / DSM 20745 / S 6022</strain>
    </source>
</reference>
<name>D1C7Y8_SPHTD</name>
<dbReference type="InterPro" id="IPR024775">
    <property type="entry name" value="DinB-like"/>
</dbReference>
<dbReference type="AlphaFoldDB" id="D1C7Y8"/>
<evidence type="ECO:0000259" key="1">
    <source>
        <dbReference type="Pfam" id="PF12867"/>
    </source>
</evidence>
<accession>D1C7Y8</accession>
<gene>
    <name evidence="2" type="ordered locus">Sthe_2444</name>
</gene>
<dbReference type="InParanoid" id="D1C7Y8"/>
<dbReference type="STRING" id="479434.Sthe_2444"/>
<evidence type="ECO:0000313" key="3">
    <source>
        <dbReference type="Proteomes" id="UP000002027"/>
    </source>
</evidence>
<dbReference type="KEGG" id="sti:Sthe_2444"/>
<sequence>MGERVEGSEVQRLRAEVVRAHDRFTALVAGIDPVVLETNPAVGSWSVRDVTGHLADWHREMLDAAEHILGGPKPRHHPIKHTQSFNTMSAAVRGTEPWEQVAADLEAARDRALAFLDRLTPEQLGAIGPFPWGEVGRLHRLIEEMVEHVDEHAAQVGEWRLRLG</sequence>
<dbReference type="EMBL" id="CP001823">
    <property type="protein sequence ID" value="ACZ39859.1"/>
    <property type="molecule type" value="Genomic_DNA"/>
</dbReference>
<dbReference type="SUPFAM" id="SSF109854">
    <property type="entry name" value="DinB/YfiT-like putative metalloenzymes"/>
    <property type="match status" value="1"/>
</dbReference>
<protein>
    <recommendedName>
        <fullName evidence="1">DinB-like domain-containing protein</fullName>
    </recommendedName>
</protein>
<dbReference type="Gene3D" id="1.20.120.450">
    <property type="entry name" value="dinb family like domain"/>
    <property type="match status" value="1"/>
</dbReference>
<proteinExistence type="predicted"/>
<dbReference type="HOGENOM" id="CLU_1617983_0_0_0"/>
<dbReference type="Proteomes" id="UP000002027">
    <property type="component" value="Chromosome 1"/>
</dbReference>